<proteinExistence type="predicted"/>
<dbReference type="STRING" id="67767.A0A0J7JZ02"/>
<dbReference type="OrthoDB" id="7552835at2759"/>
<name>A0A0J7JZ02_LASNI</name>
<organism evidence="1 2">
    <name type="scientific">Lasius niger</name>
    <name type="common">Black garden ant</name>
    <dbReference type="NCBI Taxonomy" id="67767"/>
    <lineage>
        <taxon>Eukaryota</taxon>
        <taxon>Metazoa</taxon>
        <taxon>Ecdysozoa</taxon>
        <taxon>Arthropoda</taxon>
        <taxon>Hexapoda</taxon>
        <taxon>Insecta</taxon>
        <taxon>Pterygota</taxon>
        <taxon>Neoptera</taxon>
        <taxon>Endopterygota</taxon>
        <taxon>Hymenoptera</taxon>
        <taxon>Apocrita</taxon>
        <taxon>Aculeata</taxon>
        <taxon>Formicoidea</taxon>
        <taxon>Formicidae</taxon>
        <taxon>Formicinae</taxon>
        <taxon>Lasius</taxon>
        <taxon>Lasius</taxon>
    </lineage>
</organism>
<reference evidence="1 2" key="1">
    <citation type="submission" date="2015-04" db="EMBL/GenBank/DDBJ databases">
        <title>Lasius niger genome sequencing.</title>
        <authorList>
            <person name="Konorov E.A."/>
            <person name="Nikitin M.A."/>
            <person name="Kirill M.V."/>
            <person name="Chang P."/>
        </authorList>
    </citation>
    <scope>NUCLEOTIDE SEQUENCE [LARGE SCALE GENOMIC DNA]</scope>
    <source>
        <tissue evidence="1">Whole</tissue>
    </source>
</reference>
<keyword evidence="2" id="KW-1185">Reference proteome</keyword>
<protein>
    <submittedName>
        <fullName evidence="1">Putative 50 kDa protein in type i retrotransposable element r1dm</fullName>
    </submittedName>
</protein>
<accession>A0A0J7JZ02</accession>
<feature type="non-terminal residue" evidence="1">
    <location>
        <position position="201"/>
    </location>
</feature>
<dbReference type="AlphaFoldDB" id="A0A0J7JZ02"/>
<dbReference type="Proteomes" id="UP000036403">
    <property type="component" value="Unassembled WGS sequence"/>
</dbReference>
<dbReference type="PaxDb" id="67767-A0A0J7JZ02"/>
<gene>
    <name evidence="1" type="ORF">RF55_20952</name>
</gene>
<comment type="caution">
    <text evidence="1">The sequence shown here is derived from an EMBL/GenBank/DDBJ whole genome shotgun (WGS) entry which is preliminary data.</text>
</comment>
<evidence type="ECO:0000313" key="1">
    <source>
        <dbReference type="EMBL" id="KMQ83091.1"/>
    </source>
</evidence>
<evidence type="ECO:0000313" key="2">
    <source>
        <dbReference type="Proteomes" id="UP000036403"/>
    </source>
</evidence>
<sequence>MEVSAVLINLLDERSTTANLSPGDVKKAVAEMLDDLGGLRISGGETRSEMRVSRGPTVEISDTTSFLVIQKENARDKFASSQVTRETLYKVLKPADCGLRVKLSRARDCRVRIETFAPDIEKIRTHSGLVSAGLEVRENTKLNPRLIVHGVSAEMSAEEIKDKLIAQNLSGDSEKDLKITYIFTSKHDKRTTSCIMEVPSA</sequence>
<dbReference type="EMBL" id="LBMM01021368">
    <property type="protein sequence ID" value="KMQ83091.1"/>
    <property type="molecule type" value="Genomic_DNA"/>
</dbReference>